<dbReference type="OrthoDB" id="10028852at2759"/>
<sequence>MKRRKEQLNLSEKEQLSFSHKQQEPQSCYDFDVHQPGVLYSSSSRVSCGSGMFVVMSNVMPNDICSTVHKDVIVCPDVMPSNRCSSKAAYGVSNALTGNRFMCGNGFQHSSNLECHLCQAEYCPVFDDSHISENNSEVPYGNFFSEQKSGVSDDEQQSVTETECCSLPTVICNKTYAANDTDCESNNTYITQSTDLDKYMDASVDLSSSDCSSAVWESKASSYHNVASKSDDASSETMVNTESELTPCASAMTDLSYYVDNPLNSPAEVKTSIFDELSCSNVRKRAHSVDSFMKLLPSIGENCKVRKSHSEPSHSAITSANTISVESNALQIQPTHPNILQGVSNVEEGAIAKSVNTDPDTSNSVLLNNEHLTLDTSSKGSKDCIRKHIRRNSYTLEYPSTALIIAHADCECNLDSSKCEYPHSASVNQKELELNPAFKKEKVTKCLSLPANSKVFPIPSTETVSAGNNVVETTAPCSNTVFSNLEESAKIFLSPVDESSPFLDTEDFQGDTFTFQDSQPEKVCENTNGNVENNHNSQPVDVENDLHSVDLQKVEKQRPDSPDLKSNASKEILVKIYQELQESHKMRVKELLEEQKRQWLKLQEEFKVQEKMLTEKLNNLAFSDAVAEGFGALSDIGSFDDGNNKCEELIAQNVSCTQNSDVLSPGSFLEHNRDFGEQSKSSVEHSEHIPDAFSDTRNKNRTLPSAVTGVNSEHHSESLNCDNATDINAIKDHTRHENTMNGDMLSESNYNSLPIHGKELRNDSIISVSHIQLGNTSSHKSPERNVIDAINIHIRSQMHNDHISNNIFNDTNSRMFYASCSSDLDTTSNSNKSPKVLDQNMYAFNKGSLYSRPSELLYDDVIEVQHLSNGIMEPWKDSKSQKKTYLLSREHTSLCCQGRFESHVPLSLCSKTKKKEKINLV</sequence>
<dbReference type="AlphaFoldDB" id="A0A087T0J5"/>
<evidence type="ECO:0000313" key="2">
    <source>
        <dbReference type="EMBL" id="KFM58634.1"/>
    </source>
</evidence>
<dbReference type="Proteomes" id="UP000054359">
    <property type="component" value="Unassembled WGS sequence"/>
</dbReference>
<keyword evidence="3" id="KW-1185">Reference proteome</keyword>
<feature type="non-terminal residue" evidence="2">
    <location>
        <position position="921"/>
    </location>
</feature>
<evidence type="ECO:0000256" key="1">
    <source>
        <dbReference type="SAM" id="MobiDB-lite"/>
    </source>
</evidence>
<feature type="region of interest" description="Disordered" evidence="1">
    <location>
        <begin position="673"/>
        <end position="720"/>
    </location>
</feature>
<protein>
    <submittedName>
        <fullName evidence="2">Uncharacterized protein</fullName>
    </submittedName>
</protein>
<accession>A0A087T0J5</accession>
<gene>
    <name evidence="2" type="ORF">X975_18571</name>
</gene>
<name>A0A087T0J5_STEMI</name>
<feature type="compositionally biased region" description="Basic and acidic residues" evidence="1">
    <location>
        <begin position="673"/>
        <end position="698"/>
    </location>
</feature>
<evidence type="ECO:0000313" key="3">
    <source>
        <dbReference type="Proteomes" id="UP000054359"/>
    </source>
</evidence>
<proteinExistence type="predicted"/>
<organism evidence="2 3">
    <name type="scientific">Stegodyphus mimosarum</name>
    <name type="common">African social velvet spider</name>
    <dbReference type="NCBI Taxonomy" id="407821"/>
    <lineage>
        <taxon>Eukaryota</taxon>
        <taxon>Metazoa</taxon>
        <taxon>Ecdysozoa</taxon>
        <taxon>Arthropoda</taxon>
        <taxon>Chelicerata</taxon>
        <taxon>Arachnida</taxon>
        <taxon>Araneae</taxon>
        <taxon>Araneomorphae</taxon>
        <taxon>Entelegynae</taxon>
        <taxon>Eresoidea</taxon>
        <taxon>Eresidae</taxon>
        <taxon>Stegodyphus</taxon>
    </lineage>
</organism>
<feature type="compositionally biased region" description="Polar residues" evidence="1">
    <location>
        <begin position="701"/>
        <end position="711"/>
    </location>
</feature>
<reference evidence="2 3" key="1">
    <citation type="submission" date="2013-11" db="EMBL/GenBank/DDBJ databases">
        <title>Genome sequencing of Stegodyphus mimosarum.</title>
        <authorList>
            <person name="Bechsgaard J."/>
        </authorList>
    </citation>
    <scope>NUCLEOTIDE SEQUENCE [LARGE SCALE GENOMIC DNA]</scope>
</reference>
<dbReference type="EMBL" id="KK112831">
    <property type="protein sequence ID" value="KFM58634.1"/>
    <property type="molecule type" value="Genomic_DNA"/>
</dbReference>